<comment type="caution">
    <text evidence="1">The sequence shown here is derived from an EMBL/GenBank/DDBJ whole genome shotgun (WGS) entry which is preliminary data.</text>
</comment>
<name>A0A3S5B7Z5_9PLAT</name>
<gene>
    <name evidence="1" type="ORF">PXEA_LOCUS29901</name>
</gene>
<keyword evidence="2" id="KW-1185">Reference proteome</keyword>
<evidence type="ECO:0000313" key="2">
    <source>
        <dbReference type="Proteomes" id="UP000784294"/>
    </source>
</evidence>
<dbReference type="EMBL" id="CAAALY010252263">
    <property type="protein sequence ID" value="VEL36461.1"/>
    <property type="molecule type" value="Genomic_DNA"/>
</dbReference>
<evidence type="ECO:0000313" key="1">
    <source>
        <dbReference type="EMBL" id="VEL36461.1"/>
    </source>
</evidence>
<organism evidence="1 2">
    <name type="scientific">Protopolystoma xenopodis</name>
    <dbReference type="NCBI Taxonomy" id="117903"/>
    <lineage>
        <taxon>Eukaryota</taxon>
        <taxon>Metazoa</taxon>
        <taxon>Spiralia</taxon>
        <taxon>Lophotrochozoa</taxon>
        <taxon>Platyhelminthes</taxon>
        <taxon>Monogenea</taxon>
        <taxon>Polyopisthocotylea</taxon>
        <taxon>Polystomatidea</taxon>
        <taxon>Polystomatidae</taxon>
        <taxon>Protopolystoma</taxon>
    </lineage>
</organism>
<protein>
    <submittedName>
        <fullName evidence="1">Uncharacterized protein</fullName>
    </submittedName>
</protein>
<accession>A0A3S5B7Z5</accession>
<reference evidence="1" key="1">
    <citation type="submission" date="2018-11" db="EMBL/GenBank/DDBJ databases">
        <authorList>
            <consortium name="Pathogen Informatics"/>
        </authorList>
    </citation>
    <scope>NUCLEOTIDE SEQUENCE</scope>
</reference>
<proteinExistence type="predicted"/>
<dbReference type="AlphaFoldDB" id="A0A3S5B7Z5"/>
<dbReference type="Proteomes" id="UP000784294">
    <property type="component" value="Unassembled WGS sequence"/>
</dbReference>
<sequence length="120" mass="12996">MAIAMGPELYDMAGLWVSSPDDFGGKKIIYFLTLSETTLQRAHQLCPIRAPETYKQALNHGAQLAVCLANRVASVRNSALPEDTSVNCREGRSVGQTLPTFGVHNCLAWTGRVAKCVAFA</sequence>